<dbReference type="EMBL" id="AOLV01000010">
    <property type="protein sequence ID" value="EPX86605.1"/>
    <property type="molecule type" value="Genomic_DNA"/>
</dbReference>
<proteinExistence type="predicted"/>
<evidence type="ECO:0000313" key="1">
    <source>
        <dbReference type="EMBL" id="EPX86605.1"/>
    </source>
</evidence>
<dbReference type="AlphaFoldDB" id="S9S8Z9"/>
<dbReference type="HOGENOM" id="CLU_1179511_0_0_5"/>
<organism evidence="1 2">
    <name type="scientific">Rubellimicrobium thermophilum DSM 16684</name>
    <dbReference type="NCBI Taxonomy" id="1123069"/>
    <lineage>
        <taxon>Bacteria</taxon>
        <taxon>Pseudomonadati</taxon>
        <taxon>Pseudomonadota</taxon>
        <taxon>Alphaproteobacteria</taxon>
        <taxon>Rhodobacterales</taxon>
        <taxon>Roseobacteraceae</taxon>
        <taxon>Rubellimicrobium</taxon>
    </lineage>
</organism>
<evidence type="ECO:0000313" key="2">
    <source>
        <dbReference type="Proteomes" id="UP000015346"/>
    </source>
</evidence>
<reference evidence="1 2" key="1">
    <citation type="journal article" date="2013" name="Stand. Genomic Sci.">
        <title>Genome sequence of the reddish-pigmented Rubellimicrobium thermophilum type strain (DSM 16684(T)), a member of the Roseobacter clade.</title>
        <authorList>
            <person name="Fiebig A."/>
            <person name="Riedel T."/>
            <person name="Gronow S."/>
            <person name="Petersen J."/>
            <person name="Klenk H.P."/>
            <person name="Goker M."/>
        </authorList>
    </citation>
    <scope>NUCLEOTIDE SEQUENCE [LARGE SCALE GENOMIC DNA]</scope>
    <source>
        <strain evidence="1 2">DSM 16684</strain>
    </source>
</reference>
<comment type="caution">
    <text evidence="1">The sequence shown here is derived from an EMBL/GenBank/DDBJ whole genome shotgun (WGS) entry which is preliminary data.</text>
</comment>
<accession>S9S8Z9</accession>
<name>S9S8Z9_9RHOB</name>
<protein>
    <submittedName>
        <fullName evidence="1">Uncharacterized protein</fullName>
    </submittedName>
</protein>
<dbReference type="Proteomes" id="UP000015346">
    <property type="component" value="Unassembled WGS sequence"/>
</dbReference>
<gene>
    <name evidence="1" type="ORF">ruthe_01422</name>
</gene>
<keyword evidence="2" id="KW-1185">Reference proteome</keyword>
<sequence length="235" mass="25141">MRPQPQHGPEAHRPSENLGLAGVLCRQELEEGIEARPLMARGIAIEQGQTEIDPFLMLDAAEIGTGGRIHAGFGPVVRMRPPVDIMQQAGGLDDAPALPVGLGKERQDEIVEDTSETRQAGVASLLIAAGLEQRIPFAQDGGHPFVEKPLAQAIGGDGDVLGLEDPHEFIENLNREGDELHPVLRDAEPAAQRGGVVLADEGPGGSHRLGRHAVFVEHRQRPLTPLHVDPGDRPP</sequence>